<sequence length="200" mass="21654">MALPKTGYTKKTTENFIIDAATIFTDFEYSAEGGFTGTPLGATSGGVTVNIEQTYRKPEVDGTYIMDVVGLQFMESATATVTANLKELTAENLRRSLNGTIKEADAEDAPAGYKVIKTKRYVEEADYIPTIAVVGIHNGTKKPVIFQLDNGLVTSPLEMATEDNNEATVEQTITAHASYEQLAADEFPWKILFPNTEGGA</sequence>
<proteinExistence type="predicted"/>
<geneLocation type="plasmid" evidence="1 2">
    <name>pK204-1-A</name>
</geneLocation>
<evidence type="ECO:0000313" key="1">
    <source>
        <dbReference type="EMBL" id="WCG23672.1"/>
    </source>
</evidence>
<gene>
    <name evidence="1" type="ORF">PML95_10115</name>
</gene>
<accession>A0AAE9XGC9</accession>
<dbReference type="RefSeq" id="WP_272163751.1">
    <property type="nucleotide sequence ID" value="NZ_CP116508.1"/>
</dbReference>
<protein>
    <recommendedName>
        <fullName evidence="3">Phage tail protein</fullName>
    </recommendedName>
</protein>
<evidence type="ECO:0000313" key="2">
    <source>
        <dbReference type="Proteomes" id="UP001179600"/>
    </source>
</evidence>
<reference evidence="1" key="1">
    <citation type="submission" date="2023-01" db="EMBL/GenBank/DDBJ databases">
        <title>Oxazolidinone resistance genes in florfenicol resistant enterococci from beef cattle and veal calves at slaughter.</title>
        <authorList>
            <person name="Biggel M."/>
        </authorList>
    </citation>
    <scope>NUCLEOTIDE SEQUENCE</scope>
    <source>
        <strain evidence="1">K204-1</strain>
        <plasmid evidence="1">pK204-1-A</plasmid>
    </source>
</reference>
<dbReference type="Proteomes" id="UP001179600">
    <property type="component" value="Plasmid pK204-1-A"/>
</dbReference>
<dbReference type="AlphaFoldDB" id="A0AAE9XGC9"/>
<evidence type="ECO:0008006" key="3">
    <source>
        <dbReference type="Google" id="ProtNLM"/>
    </source>
</evidence>
<organism evidence="1 2">
    <name type="scientific">Vagococcus lutrae</name>
    <dbReference type="NCBI Taxonomy" id="81947"/>
    <lineage>
        <taxon>Bacteria</taxon>
        <taxon>Bacillati</taxon>
        <taxon>Bacillota</taxon>
        <taxon>Bacilli</taxon>
        <taxon>Lactobacillales</taxon>
        <taxon>Enterococcaceae</taxon>
        <taxon>Vagococcus</taxon>
    </lineage>
</organism>
<dbReference type="EMBL" id="CP116508">
    <property type="protein sequence ID" value="WCG23672.1"/>
    <property type="molecule type" value="Genomic_DNA"/>
</dbReference>
<name>A0AAE9XGC9_9ENTE</name>
<keyword evidence="1" id="KW-0614">Plasmid</keyword>